<dbReference type="Proteomes" id="UP000499080">
    <property type="component" value="Unassembled WGS sequence"/>
</dbReference>
<protein>
    <submittedName>
        <fullName evidence="3">Uncharacterized protein</fullName>
    </submittedName>
</protein>
<dbReference type="EMBL" id="BGPR01075925">
    <property type="protein sequence ID" value="GBL58072.1"/>
    <property type="molecule type" value="Genomic_DNA"/>
</dbReference>
<feature type="compositionally biased region" description="Polar residues" evidence="1">
    <location>
        <begin position="7"/>
        <end position="16"/>
    </location>
</feature>
<comment type="caution">
    <text evidence="3">The sequence shown here is derived from an EMBL/GenBank/DDBJ whole genome shotgun (WGS) entry which is preliminary data.</text>
</comment>
<sequence>MIVASDSVLSQWSQCTSGDGGNGGGGSGGNGGGWSGGNGGGS</sequence>
<feature type="compositionally biased region" description="Gly residues" evidence="1">
    <location>
        <begin position="18"/>
        <end position="42"/>
    </location>
</feature>
<evidence type="ECO:0000313" key="2">
    <source>
        <dbReference type="EMBL" id="GBL58057.1"/>
    </source>
</evidence>
<reference evidence="3 4" key="1">
    <citation type="journal article" date="2019" name="Sci. Rep.">
        <title>Orb-weaving spider Araneus ventricosus genome elucidates the spidroin gene catalogue.</title>
        <authorList>
            <person name="Kono N."/>
            <person name="Nakamura H."/>
            <person name="Ohtoshi R."/>
            <person name="Moran D.A.P."/>
            <person name="Shinohara A."/>
            <person name="Yoshida Y."/>
            <person name="Fujiwara M."/>
            <person name="Mori M."/>
            <person name="Tomita M."/>
            <person name="Arakawa K."/>
        </authorList>
    </citation>
    <scope>NUCLEOTIDE SEQUENCE [LARGE SCALE GENOMIC DNA]</scope>
</reference>
<evidence type="ECO:0000256" key="1">
    <source>
        <dbReference type="SAM" id="MobiDB-lite"/>
    </source>
</evidence>
<feature type="region of interest" description="Disordered" evidence="1">
    <location>
        <begin position="1"/>
        <end position="42"/>
    </location>
</feature>
<keyword evidence="4" id="KW-1185">Reference proteome</keyword>
<proteinExistence type="predicted"/>
<organism evidence="3 4">
    <name type="scientific">Araneus ventricosus</name>
    <name type="common">Orbweaver spider</name>
    <name type="synonym">Epeira ventricosa</name>
    <dbReference type="NCBI Taxonomy" id="182803"/>
    <lineage>
        <taxon>Eukaryota</taxon>
        <taxon>Metazoa</taxon>
        <taxon>Ecdysozoa</taxon>
        <taxon>Arthropoda</taxon>
        <taxon>Chelicerata</taxon>
        <taxon>Arachnida</taxon>
        <taxon>Araneae</taxon>
        <taxon>Araneomorphae</taxon>
        <taxon>Entelegynae</taxon>
        <taxon>Araneoidea</taxon>
        <taxon>Araneidae</taxon>
        <taxon>Araneus</taxon>
    </lineage>
</organism>
<evidence type="ECO:0000313" key="3">
    <source>
        <dbReference type="EMBL" id="GBL58072.1"/>
    </source>
</evidence>
<accession>A0A4Y1ZMG0</accession>
<gene>
    <name evidence="2" type="ORF">AVEN_197609_1</name>
    <name evidence="3" type="ORF">AVEN_33744_1</name>
</gene>
<dbReference type="AlphaFoldDB" id="A0A4Y1ZMG0"/>
<feature type="non-terminal residue" evidence="3">
    <location>
        <position position="42"/>
    </location>
</feature>
<dbReference type="EMBL" id="BGPR01075923">
    <property type="protein sequence ID" value="GBL58057.1"/>
    <property type="molecule type" value="Genomic_DNA"/>
</dbReference>
<evidence type="ECO:0000313" key="4">
    <source>
        <dbReference type="Proteomes" id="UP000499080"/>
    </source>
</evidence>
<name>A0A4Y1ZMG0_ARAVE</name>